<dbReference type="RefSeq" id="WP_337313076.1">
    <property type="nucleotide sequence ID" value="NZ_JAEKNS010000131.1"/>
</dbReference>
<dbReference type="InterPro" id="IPR005467">
    <property type="entry name" value="His_kinase_dom"/>
</dbReference>
<dbReference type="Gene3D" id="3.30.565.10">
    <property type="entry name" value="Histidine kinase-like ATPase, C-terminal domain"/>
    <property type="match status" value="1"/>
</dbReference>
<dbReference type="PANTHER" id="PTHR43547">
    <property type="entry name" value="TWO-COMPONENT HISTIDINE KINASE"/>
    <property type="match status" value="1"/>
</dbReference>
<dbReference type="EC" id="2.7.13.3" evidence="2"/>
<dbReference type="InterPro" id="IPR004358">
    <property type="entry name" value="Sig_transdc_His_kin-like_C"/>
</dbReference>
<keyword evidence="5" id="KW-0902">Two-component regulatory system</keyword>
<dbReference type="Proteomes" id="UP000606991">
    <property type="component" value="Unassembled WGS sequence"/>
</dbReference>
<dbReference type="InterPro" id="IPR036890">
    <property type="entry name" value="HATPase_C_sf"/>
</dbReference>
<feature type="domain" description="Histidine kinase" evidence="6">
    <location>
        <begin position="195"/>
        <end position="410"/>
    </location>
</feature>
<dbReference type="PROSITE" id="PS50109">
    <property type="entry name" value="HIS_KIN"/>
    <property type="match status" value="1"/>
</dbReference>
<dbReference type="AlphaFoldDB" id="A0A934NAW6"/>
<dbReference type="PANTHER" id="PTHR43547:SF2">
    <property type="entry name" value="HYBRID SIGNAL TRANSDUCTION HISTIDINE KINASE C"/>
    <property type="match status" value="1"/>
</dbReference>
<evidence type="ECO:0000313" key="8">
    <source>
        <dbReference type="Proteomes" id="UP000606991"/>
    </source>
</evidence>
<dbReference type="InterPro" id="IPR003594">
    <property type="entry name" value="HATPase_dom"/>
</dbReference>
<dbReference type="Gene3D" id="1.10.287.130">
    <property type="match status" value="1"/>
</dbReference>
<dbReference type="Pfam" id="PF00512">
    <property type="entry name" value="HisKA"/>
    <property type="match status" value="1"/>
</dbReference>
<dbReference type="GO" id="GO:0000155">
    <property type="term" value="F:phosphorelay sensor kinase activity"/>
    <property type="evidence" value="ECO:0007669"/>
    <property type="project" value="InterPro"/>
</dbReference>
<name>A0A934NAW6_9BACT</name>
<keyword evidence="4 7" id="KW-0418">Kinase</keyword>
<keyword evidence="4 7" id="KW-0808">Transferase</keyword>
<dbReference type="InterPro" id="IPR003661">
    <property type="entry name" value="HisK_dim/P_dom"/>
</dbReference>
<evidence type="ECO:0000256" key="1">
    <source>
        <dbReference type="ARBA" id="ARBA00000085"/>
    </source>
</evidence>
<dbReference type="EMBL" id="JAEKNS010000131">
    <property type="protein sequence ID" value="MBJ7595717.1"/>
    <property type="molecule type" value="Genomic_DNA"/>
</dbReference>
<evidence type="ECO:0000256" key="4">
    <source>
        <dbReference type="ARBA" id="ARBA00022777"/>
    </source>
</evidence>
<dbReference type="CDD" id="cd00082">
    <property type="entry name" value="HisKA"/>
    <property type="match status" value="1"/>
</dbReference>
<dbReference type="SUPFAM" id="SSF55874">
    <property type="entry name" value="ATPase domain of HSP90 chaperone/DNA topoisomerase II/histidine kinase"/>
    <property type="match status" value="1"/>
</dbReference>
<dbReference type="PRINTS" id="PR00344">
    <property type="entry name" value="BCTRLSENSOR"/>
</dbReference>
<dbReference type="CDD" id="cd00075">
    <property type="entry name" value="HATPase"/>
    <property type="match status" value="1"/>
</dbReference>
<gene>
    <name evidence="7" type="ORF">JF886_12810</name>
</gene>
<evidence type="ECO:0000259" key="6">
    <source>
        <dbReference type="PROSITE" id="PS50109"/>
    </source>
</evidence>
<evidence type="ECO:0000256" key="3">
    <source>
        <dbReference type="ARBA" id="ARBA00022553"/>
    </source>
</evidence>
<dbReference type="SMART" id="SM00387">
    <property type="entry name" value="HATPase_c"/>
    <property type="match status" value="1"/>
</dbReference>
<dbReference type="InterPro" id="IPR036097">
    <property type="entry name" value="HisK_dim/P_sf"/>
</dbReference>
<comment type="catalytic activity">
    <reaction evidence="1">
        <text>ATP + protein L-histidine = ADP + protein N-phospho-L-histidine.</text>
        <dbReference type="EC" id="2.7.13.3"/>
    </reaction>
</comment>
<evidence type="ECO:0000256" key="5">
    <source>
        <dbReference type="ARBA" id="ARBA00023012"/>
    </source>
</evidence>
<dbReference type="SMART" id="SM00388">
    <property type="entry name" value="HisKA"/>
    <property type="match status" value="1"/>
</dbReference>
<keyword evidence="3" id="KW-0597">Phosphoprotein</keyword>
<proteinExistence type="predicted"/>
<sequence>MTSRPVAAGLDVERALGGAVSELAAALRGDARPADGGASLAGTLAEHALTESVRGCAVCVIDGTEAVRVVGVAGRTGVLTAGSVWELAASPVLEVLAGGERLHRVEPSASALGQALGVAESGELVGAALRVDEDDAEGPRPVGALLLVRDRPAPLADDESAFIEDYTSLAALALHSSRHTGSQVASEAMLSFLNLVVHDLRAPLTVLSGYVDLLRAGTFGEGPKAWEKPLEMIAAKVGETHRLVDDILLAARLESGAVPLSIETLDLNDVIARAAVRSEARAGLAAATIETKRSPQSVLASADRFQVDRIVDNLINNAINYGGHSPWIRLSVDDAQPPAIRVEDRGVGISPELHSRIFDRFFRVDNRIPGTGFGLHVGRVLAEACGGSLRVERSVPGEGSVFRLDLPTAAAPN</sequence>
<evidence type="ECO:0000313" key="7">
    <source>
        <dbReference type="EMBL" id="MBJ7595717.1"/>
    </source>
</evidence>
<protein>
    <recommendedName>
        <fullName evidence="2">histidine kinase</fullName>
        <ecNumber evidence="2">2.7.13.3</ecNumber>
    </recommendedName>
</protein>
<dbReference type="Pfam" id="PF02518">
    <property type="entry name" value="HATPase_c"/>
    <property type="match status" value="1"/>
</dbReference>
<comment type="caution">
    <text evidence="7">The sequence shown here is derived from an EMBL/GenBank/DDBJ whole genome shotgun (WGS) entry which is preliminary data.</text>
</comment>
<organism evidence="7 8">
    <name type="scientific">Candidatus Aeolococcus gillhamiae</name>
    <dbReference type="NCBI Taxonomy" id="3127015"/>
    <lineage>
        <taxon>Bacteria</taxon>
        <taxon>Bacillati</taxon>
        <taxon>Candidatus Dormiibacterota</taxon>
        <taxon>Candidatus Dormibacteria</taxon>
        <taxon>Candidatus Aeolococcales</taxon>
        <taxon>Candidatus Aeolococcaceae</taxon>
        <taxon>Candidatus Aeolococcus</taxon>
    </lineage>
</organism>
<evidence type="ECO:0000256" key="2">
    <source>
        <dbReference type="ARBA" id="ARBA00012438"/>
    </source>
</evidence>
<reference evidence="7 8" key="1">
    <citation type="submission" date="2020-10" db="EMBL/GenBank/DDBJ databases">
        <title>Ca. Dormibacterota MAGs.</title>
        <authorList>
            <person name="Montgomery K."/>
        </authorList>
    </citation>
    <scope>NUCLEOTIDE SEQUENCE [LARGE SCALE GENOMIC DNA]</scope>
    <source>
        <strain evidence="7">SC8812_S17_18</strain>
    </source>
</reference>
<dbReference type="SUPFAM" id="SSF47384">
    <property type="entry name" value="Homodimeric domain of signal transducing histidine kinase"/>
    <property type="match status" value="1"/>
</dbReference>
<accession>A0A934NAW6</accession>